<sequence>MTKKKSLRDSTLQVANEVFQGLQMRHSQAVHEGHEGDVRASEAEVLEATNELTKDNGIYEGRAIGENKEIMNILVLRKK</sequence>
<evidence type="ECO:0000313" key="2">
    <source>
        <dbReference type="Proteomes" id="UP000507245"/>
    </source>
</evidence>
<proteinExistence type="predicted"/>
<accession>A0A6J5Y3N5</accession>
<dbReference type="EMBL" id="CAEKKB010000008">
    <property type="protein sequence ID" value="CAB4320041.1"/>
    <property type="molecule type" value="Genomic_DNA"/>
</dbReference>
<protein>
    <submittedName>
        <fullName evidence="1">Uncharacterized protein</fullName>
    </submittedName>
</protein>
<reference evidence="2" key="1">
    <citation type="journal article" date="2020" name="Genome Biol.">
        <title>Gamete binning: chromosome-level and haplotype-resolved genome assembly enabled by high-throughput single-cell sequencing of gamete genomes.</title>
        <authorList>
            <person name="Campoy J.A."/>
            <person name="Sun H."/>
            <person name="Goel M."/>
            <person name="Jiao W.-B."/>
            <person name="Folz-Donahue K."/>
            <person name="Wang N."/>
            <person name="Rubio M."/>
            <person name="Liu C."/>
            <person name="Kukat C."/>
            <person name="Ruiz D."/>
            <person name="Huettel B."/>
            <person name="Schneeberger K."/>
        </authorList>
    </citation>
    <scope>NUCLEOTIDE SEQUENCE [LARGE SCALE GENOMIC DNA]</scope>
    <source>
        <strain evidence="2">cv. Rojo Pasion</strain>
    </source>
</reference>
<organism evidence="1 2">
    <name type="scientific">Prunus armeniaca</name>
    <name type="common">Apricot</name>
    <name type="synonym">Armeniaca vulgaris</name>
    <dbReference type="NCBI Taxonomy" id="36596"/>
    <lineage>
        <taxon>Eukaryota</taxon>
        <taxon>Viridiplantae</taxon>
        <taxon>Streptophyta</taxon>
        <taxon>Embryophyta</taxon>
        <taxon>Tracheophyta</taxon>
        <taxon>Spermatophyta</taxon>
        <taxon>Magnoliopsida</taxon>
        <taxon>eudicotyledons</taxon>
        <taxon>Gunneridae</taxon>
        <taxon>Pentapetalae</taxon>
        <taxon>rosids</taxon>
        <taxon>fabids</taxon>
        <taxon>Rosales</taxon>
        <taxon>Rosaceae</taxon>
        <taxon>Amygdaloideae</taxon>
        <taxon>Amygdaleae</taxon>
        <taxon>Prunus</taxon>
    </lineage>
</organism>
<name>A0A6J5Y3N5_PRUAR</name>
<gene>
    <name evidence="1" type="ORF">ORAREDHAP_LOCUS48382</name>
</gene>
<keyword evidence="2" id="KW-1185">Reference proteome</keyword>
<dbReference type="AlphaFoldDB" id="A0A6J5Y3N5"/>
<evidence type="ECO:0000313" key="1">
    <source>
        <dbReference type="EMBL" id="CAB4320041.1"/>
    </source>
</evidence>
<dbReference type="Proteomes" id="UP000507245">
    <property type="component" value="Unassembled WGS sequence"/>
</dbReference>